<name>A0A2U1ZR98_9MICO</name>
<gene>
    <name evidence="1" type="ORF">C8046_00795</name>
</gene>
<dbReference type="AlphaFoldDB" id="A0A2U1ZR98"/>
<protein>
    <submittedName>
        <fullName evidence="1">Uncharacterized protein</fullName>
    </submittedName>
</protein>
<dbReference type="OrthoDB" id="9918167at2"/>
<reference evidence="1 2" key="1">
    <citation type="submission" date="2018-03" db="EMBL/GenBank/DDBJ databases">
        <title>Genome assembly of novel Miniimonas species PCH200.</title>
        <authorList>
            <person name="Thakur V."/>
            <person name="Kumar V."/>
            <person name="Singh D."/>
        </authorList>
    </citation>
    <scope>NUCLEOTIDE SEQUENCE [LARGE SCALE GENOMIC DNA]</scope>
    <source>
        <strain evidence="1 2">PCH200</strain>
    </source>
</reference>
<evidence type="ECO:0000313" key="2">
    <source>
        <dbReference type="Proteomes" id="UP000245166"/>
    </source>
</evidence>
<sequence>MIILDEATARRALERVGTLQREITELGGDARTGADEIADLLQSVVLFLKSSGSYSSSLREHVVTPMWEWAMYTIAPRALREDDAEARYLVDKIIALRSELEDGILRE</sequence>
<dbReference type="EMBL" id="PYHR01000002">
    <property type="protein sequence ID" value="PWD49473.1"/>
    <property type="molecule type" value="Genomic_DNA"/>
</dbReference>
<comment type="caution">
    <text evidence="1">The sequence shown here is derived from an EMBL/GenBank/DDBJ whole genome shotgun (WGS) entry which is preliminary data.</text>
</comment>
<proteinExistence type="predicted"/>
<dbReference type="RefSeq" id="WP_109227856.1">
    <property type="nucleotide sequence ID" value="NZ_PYHR01000002.1"/>
</dbReference>
<dbReference type="Proteomes" id="UP000245166">
    <property type="component" value="Unassembled WGS sequence"/>
</dbReference>
<evidence type="ECO:0000313" key="1">
    <source>
        <dbReference type="EMBL" id="PWD49473.1"/>
    </source>
</evidence>
<keyword evidence="2" id="KW-1185">Reference proteome</keyword>
<organism evidence="1 2">
    <name type="scientific">Serinibacter arcticus</name>
    <dbReference type="NCBI Taxonomy" id="1655435"/>
    <lineage>
        <taxon>Bacteria</taxon>
        <taxon>Bacillati</taxon>
        <taxon>Actinomycetota</taxon>
        <taxon>Actinomycetes</taxon>
        <taxon>Micrococcales</taxon>
        <taxon>Beutenbergiaceae</taxon>
        <taxon>Serinibacter</taxon>
    </lineage>
</organism>
<accession>A0A2U1ZR98</accession>